<feature type="signal peptide" evidence="1">
    <location>
        <begin position="1"/>
        <end position="18"/>
    </location>
</feature>
<accession>A0A8J5XGG4</accession>
<dbReference type="InterPro" id="IPR001214">
    <property type="entry name" value="SET_dom"/>
</dbReference>
<dbReference type="Pfam" id="PF00856">
    <property type="entry name" value="SET"/>
    <property type="match status" value="1"/>
</dbReference>
<evidence type="ECO:0000259" key="2">
    <source>
        <dbReference type="PROSITE" id="PS50280"/>
    </source>
</evidence>
<comment type="caution">
    <text evidence="3">The sequence shown here is derived from an EMBL/GenBank/DDBJ whole genome shotgun (WGS) entry which is preliminary data.</text>
</comment>
<organism evidence="3 4">
    <name type="scientific">Diacronema lutheri</name>
    <name type="common">Unicellular marine alga</name>
    <name type="synonym">Monochrysis lutheri</name>
    <dbReference type="NCBI Taxonomy" id="2081491"/>
    <lineage>
        <taxon>Eukaryota</taxon>
        <taxon>Haptista</taxon>
        <taxon>Haptophyta</taxon>
        <taxon>Pavlovophyceae</taxon>
        <taxon>Pavlovales</taxon>
        <taxon>Pavlovaceae</taxon>
        <taxon>Diacronema</taxon>
    </lineage>
</organism>
<reference evidence="3" key="1">
    <citation type="submission" date="2021-05" db="EMBL/GenBank/DDBJ databases">
        <title>The genome of the haptophyte Pavlova lutheri (Diacronema luteri, Pavlovales) - a model for lipid biosynthesis in eukaryotic algae.</title>
        <authorList>
            <person name="Hulatt C.J."/>
            <person name="Posewitz M.C."/>
        </authorList>
    </citation>
    <scope>NUCLEOTIDE SEQUENCE</scope>
    <source>
        <strain evidence="3">NIVA-4/92</strain>
    </source>
</reference>
<sequence>MAAARAALLLLLVGVGLAAPRGPSAAPARPSNLAAELAASRRARALGLAAGGVLVGGALVAGDASPDVFGGALSHTAREGAPCAAAVVGALAVLATARDAARCWLDARPLLPPAYALGLTEVSAAPQGMGEGLFATAPIEAGAYIGDYPGDRLSEADLLRRYPDGLTSYAFGLDGGPLSPEVFLDADPRHYVERPGERERVSGATHKMNHATGAAANVRRDVLHLPGWPWRRSRVRFFAARRIEAGSELRFDYGRFYDWVSLGVTPVE</sequence>
<dbReference type="InterPro" id="IPR046341">
    <property type="entry name" value="SET_dom_sf"/>
</dbReference>
<evidence type="ECO:0000313" key="4">
    <source>
        <dbReference type="Proteomes" id="UP000751190"/>
    </source>
</evidence>
<evidence type="ECO:0000256" key="1">
    <source>
        <dbReference type="SAM" id="SignalP"/>
    </source>
</evidence>
<dbReference type="SUPFAM" id="SSF82199">
    <property type="entry name" value="SET domain"/>
    <property type="match status" value="1"/>
</dbReference>
<feature type="chain" id="PRO_5035256825" description="SET domain-containing protein" evidence="1">
    <location>
        <begin position="19"/>
        <end position="268"/>
    </location>
</feature>
<feature type="domain" description="SET" evidence="2">
    <location>
        <begin position="117"/>
        <end position="254"/>
    </location>
</feature>
<keyword evidence="1" id="KW-0732">Signal</keyword>
<dbReference type="OrthoDB" id="16287at2759"/>
<dbReference type="Proteomes" id="UP000751190">
    <property type="component" value="Unassembled WGS sequence"/>
</dbReference>
<name>A0A8J5XGG4_DIALT</name>
<protein>
    <recommendedName>
        <fullName evidence="2">SET domain-containing protein</fullName>
    </recommendedName>
</protein>
<gene>
    <name evidence="3" type="ORF">KFE25_003921</name>
</gene>
<dbReference type="AlphaFoldDB" id="A0A8J5XGG4"/>
<dbReference type="PROSITE" id="PS50280">
    <property type="entry name" value="SET"/>
    <property type="match status" value="1"/>
</dbReference>
<dbReference type="Gene3D" id="2.170.270.10">
    <property type="entry name" value="SET domain"/>
    <property type="match status" value="1"/>
</dbReference>
<evidence type="ECO:0000313" key="3">
    <source>
        <dbReference type="EMBL" id="KAG8463648.1"/>
    </source>
</evidence>
<keyword evidence="4" id="KW-1185">Reference proteome</keyword>
<proteinExistence type="predicted"/>
<dbReference type="EMBL" id="JAGTXO010000015">
    <property type="protein sequence ID" value="KAG8463648.1"/>
    <property type="molecule type" value="Genomic_DNA"/>
</dbReference>